<feature type="domain" description="Outer membrane protein beta-barrel" evidence="1">
    <location>
        <begin position="89"/>
        <end position="232"/>
    </location>
</feature>
<dbReference type="InterPro" id="IPR025665">
    <property type="entry name" value="Beta-barrel_OMP_2"/>
</dbReference>
<organism evidence="2 3">
    <name type="scientific">Parapedobacter koreensis</name>
    <dbReference type="NCBI Taxonomy" id="332977"/>
    <lineage>
        <taxon>Bacteria</taxon>
        <taxon>Pseudomonadati</taxon>
        <taxon>Bacteroidota</taxon>
        <taxon>Sphingobacteriia</taxon>
        <taxon>Sphingobacteriales</taxon>
        <taxon>Sphingobacteriaceae</taxon>
        <taxon>Parapedobacter</taxon>
    </lineage>
</organism>
<protein>
    <submittedName>
        <fullName evidence="2">Probable protein-translocating porin PorT</fullName>
    </submittedName>
</protein>
<dbReference type="EMBL" id="FNZR01000002">
    <property type="protein sequence ID" value="SEK74429.1"/>
    <property type="molecule type" value="Genomic_DNA"/>
</dbReference>
<dbReference type="AlphaFoldDB" id="A0A1H7JIG5"/>
<sequence length="259" mass="29414">MKPMPVIWPACVMVLFVLLSLPSLGQQRFQRWGGGVDDETIHFGFSFHYISANYKIGLKENWQSPYTDAQGTIDGFMADSLYKVYSPAQTGIGLGLLADLKLTENANLRFTPTLVFSNKAVNYAYTPYPISSHNRELTSIVRASYIDLPLLIKFKSDRKGNYRGYLIGGGKYAINVVSSKRYDDAGSAPIEKLLKTKPGYFSYEAGIGFDFYFDFFKMSPELKWVQSIGNLLDAREPNMYNHPIQRLMLRNFQVSLIFE</sequence>
<gene>
    <name evidence="2" type="ORF">SAMN05421740_102573</name>
</gene>
<name>A0A1H7JIG5_9SPHI</name>
<proteinExistence type="predicted"/>
<keyword evidence="3" id="KW-1185">Reference proteome</keyword>
<accession>A0A1H7JIG5</accession>
<dbReference type="Proteomes" id="UP000198916">
    <property type="component" value="Unassembled WGS sequence"/>
</dbReference>
<evidence type="ECO:0000313" key="2">
    <source>
        <dbReference type="EMBL" id="SEK74429.1"/>
    </source>
</evidence>
<dbReference type="Pfam" id="PF13568">
    <property type="entry name" value="OMP_b-brl_2"/>
    <property type="match status" value="1"/>
</dbReference>
<evidence type="ECO:0000313" key="3">
    <source>
        <dbReference type="Proteomes" id="UP000198916"/>
    </source>
</evidence>
<evidence type="ECO:0000259" key="1">
    <source>
        <dbReference type="Pfam" id="PF13568"/>
    </source>
</evidence>
<dbReference type="STRING" id="332977.SAMN05421740_102573"/>
<reference evidence="3" key="1">
    <citation type="submission" date="2016-10" db="EMBL/GenBank/DDBJ databases">
        <authorList>
            <person name="Varghese N."/>
            <person name="Submissions S."/>
        </authorList>
    </citation>
    <scope>NUCLEOTIDE SEQUENCE [LARGE SCALE GENOMIC DNA]</scope>
    <source>
        <strain evidence="3">Jip14</strain>
    </source>
</reference>